<gene>
    <name evidence="1" type="ORF">BAURA86_00594</name>
</gene>
<dbReference type="PANTHER" id="PTHR36529">
    <property type="entry name" value="SLL1095 PROTEIN"/>
    <property type="match status" value="1"/>
</dbReference>
<accession>A0A2H1IJ74</accession>
<dbReference type="PANTHER" id="PTHR36529:SF1">
    <property type="entry name" value="GLYCOSYLTRANSFERASE"/>
    <property type="match status" value="1"/>
</dbReference>
<evidence type="ECO:0008006" key="3">
    <source>
        <dbReference type="Google" id="ProtNLM"/>
    </source>
</evidence>
<evidence type="ECO:0000313" key="2">
    <source>
        <dbReference type="Proteomes" id="UP000234300"/>
    </source>
</evidence>
<dbReference type="InterPro" id="IPR018641">
    <property type="entry name" value="Trfase_1_rSAM/seldom-assoc"/>
</dbReference>
<evidence type="ECO:0000313" key="1">
    <source>
        <dbReference type="EMBL" id="SMX75211.1"/>
    </source>
</evidence>
<dbReference type="RefSeq" id="WP_101556424.1">
    <property type="nucleotide sequence ID" value="NZ_FXZI01000002.1"/>
</dbReference>
<name>A0A2H1IJ74_BREAU</name>
<dbReference type="Pfam" id="PF09837">
    <property type="entry name" value="DUF2064"/>
    <property type="match status" value="1"/>
</dbReference>
<dbReference type="EMBL" id="FXZI01000002">
    <property type="protein sequence ID" value="SMX75211.1"/>
    <property type="molecule type" value="Genomic_DNA"/>
</dbReference>
<dbReference type="InterPro" id="IPR029044">
    <property type="entry name" value="Nucleotide-diphossugar_trans"/>
</dbReference>
<dbReference type="Gene3D" id="3.90.550.10">
    <property type="entry name" value="Spore Coat Polysaccharide Biosynthesis Protein SpsA, Chain A"/>
    <property type="match status" value="1"/>
</dbReference>
<organism evidence="1 2">
    <name type="scientific">Brevibacterium aurantiacum</name>
    <dbReference type="NCBI Taxonomy" id="273384"/>
    <lineage>
        <taxon>Bacteria</taxon>
        <taxon>Bacillati</taxon>
        <taxon>Actinomycetota</taxon>
        <taxon>Actinomycetes</taxon>
        <taxon>Micrococcales</taxon>
        <taxon>Brevibacteriaceae</taxon>
        <taxon>Brevibacterium</taxon>
    </lineage>
</organism>
<sequence>MSAPPTLLVVAKAPVAGQAKTRLATSVGDQAAARIAAASLLDTLEVVGGLGWPVVIAMTGDLAEAAKADELASACGRHRVIAQRGGSFASRLIAAHHDADAGNGVVQIGMDTPQVTTESLQSAAAALECHDAALGLAEDGGWWILAARRPSWTSCLATVAMSRPDTGVRTEEALVRSGARVASVPVMADVDYWEDSHAVASLIPHSRFAAEVARIADREQIGSQP</sequence>
<dbReference type="SUPFAM" id="SSF53448">
    <property type="entry name" value="Nucleotide-diphospho-sugar transferases"/>
    <property type="match status" value="1"/>
</dbReference>
<dbReference type="Proteomes" id="UP000234300">
    <property type="component" value="Unassembled WGS sequence"/>
</dbReference>
<proteinExistence type="predicted"/>
<reference evidence="1 2" key="1">
    <citation type="submission" date="2017-03" db="EMBL/GenBank/DDBJ databases">
        <authorList>
            <person name="Afonso C.L."/>
            <person name="Miller P.J."/>
            <person name="Scott M.A."/>
            <person name="Spackman E."/>
            <person name="Goraichik I."/>
            <person name="Dimitrov K.M."/>
            <person name="Suarez D.L."/>
            <person name="Swayne D.E."/>
        </authorList>
    </citation>
    <scope>NUCLEOTIDE SEQUENCE [LARGE SCALE GENOMIC DNA]</scope>
    <source>
        <strain evidence="2">8(6)</strain>
    </source>
</reference>
<dbReference type="AlphaFoldDB" id="A0A2H1IJ74"/>
<protein>
    <recommendedName>
        <fullName evidence="3">DUF2064 domain-containing protein</fullName>
    </recommendedName>
</protein>